<dbReference type="GO" id="GO:1990904">
    <property type="term" value="C:ribonucleoprotein complex"/>
    <property type="evidence" value="ECO:0007669"/>
    <property type="project" value="UniProtKB-KW"/>
</dbReference>
<feature type="domain" description="Large ribosomal subunit protein bL12 C-terminal" evidence="3">
    <location>
        <begin position="182"/>
        <end position="250"/>
    </location>
</feature>
<dbReference type="Gene3D" id="3.30.1390.10">
    <property type="match status" value="1"/>
</dbReference>
<dbReference type="AlphaFoldDB" id="A0AAU9IR13"/>
<keyword evidence="1" id="KW-0689">Ribosomal protein</keyword>
<reference evidence="4" key="1">
    <citation type="submission" date="2021-09" db="EMBL/GenBank/DDBJ databases">
        <authorList>
            <consortium name="AG Swart"/>
            <person name="Singh M."/>
            <person name="Singh A."/>
            <person name="Seah K."/>
            <person name="Emmerich C."/>
        </authorList>
    </citation>
    <scope>NUCLEOTIDE SEQUENCE</scope>
    <source>
        <strain evidence="4">ATCC30299</strain>
    </source>
</reference>
<organism evidence="4 5">
    <name type="scientific">Blepharisma stoltei</name>
    <dbReference type="NCBI Taxonomy" id="1481888"/>
    <lineage>
        <taxon>Eukaryota</taxon>
        <taxon>Sar</taxon>
        <taxon>Alveolata</taxon>
        <taxon>Ciliophora</taxon>
        <taxon>Postciliodesmatophora</taxon>
        <taxon>Heterotrichea</taxon>
        <taxon>Heterotrichida</taxon>
        <taxon>Blepharismidae</taxon>
        <taxon>Blepharisma</taxon>
    </lineage>
</organism>
<evidence type="ECO:0000256" key="1">
    <source>
        <dbReference type="ARBA" id="ARBA00022980"/>
    </source>
</evidence>
<evidence type="ECO:0000313" key="4">
    <source>
        <dbReference type="EMBL" id="CAG9314579.1"/>
    </source>
</evidence>
<dbReference type="PANTHER" id="PTHR45987">
    <property type="entry name" value="39S RIBOSOMAL PROTEIN L12"/>
    <property type="match status" value="1"/>
</dbReference>
<dbReference type="GO" id="GO:0006412">
    <property type="term" value="P:translation"/>
    <property type="evidence" value="ECO:0007669"/>
    <property type="project" value="InterPro"/>
</dbReference>
<keyword evidence="5" id="KW-1185">Reference proteome</keyword>
<dbReference type="EMBL" id="CAJZBQ010000012">
    <property type="protein sequence ID" value="CAG9314579.1"/>
    <property type="molecule type" value="Genomic_DNA"/>
</dbReference>
<gene>
    <name evidence="4" type="ORF">BSTOLATCC_MIC11580</name>
</gene>
<dbReference type="InterPro" id="IPR013823">
    <property type="entry name" value="Ribosomal_bL12_C"/>
</dbReference>
<evidence type="ECO:0000256" key="2">
    <source>
        <dbReference type="ARBA" id="ARBA00023274"/>
    </source>
</evidence>
<dbReference type="Proteomes" id="UP001162131">
    <property type="component" value="Unassembled WGS sequence"/>
</dbReference>
<dbReference type="InterPro" id="IPR014719">
    <property type="entry name" value="Ribosomal_bL12_C/ClpS-like"/>
</dbReference>
<proteinExistence type="predicted"/>
<dbReference type="GO" id="GO:0003729">
    <property type="term" value="F:mRNA binding"/>
    <property type="evidence" value="ECO:0007669"/>
    <property type="project" value="TreeGrafter"/>
</dbReference>
<comment type="caution">
    <text evidence="4">The sequence shown here is derived from an EMBL/GenBank/DDBJ whole genome shotgun (WGS) entry which is preliminary data.</text>
</comment>
<name>A0AAU9IR13_9CILI</name>
<evidence type="ECO:0000313" key="5">
    <source>
        <dbReference type="Proteomes" id="UP001162131"/>
    </source>
</evidence>
<dbReference type="GO" id="GO:0003735">
    <property type="term" value="F:structural constituent of ribosome"/>
    <property type="evidence" value="ECO:0007669"/>
    <property type="project" value="InterPro"/>
</dbReference>
<dbReference type="GO" id="GO:0005840">
    <property type="term" value="C:ribosome"/>
    <property type="evidence" value="ECO:0007669"/>
    <property type="project" value="UniProtKB-KW"/>
</dbReference>
<dbReference type="Pfam" id="PF00542">
    <property type="entry name" value="Ribosomal_L12"/>
    <property type="match status" value="1"/>
</dbReference>
<dbReference type="SUPFAM" id="SSF54736">
    <property type="entry name" value="ClpS-like"/>
    <property type="match status" value="1"/>
</dbReference>
<accession>A0AAU9IR13</accession>
<sequence length="252" mass="29002">MSLLRRTIFRSFSKLAALKELPQLQEQENIKRLSAFKEKYDKFVESQKKEIYYAGRELTEAQKERVNMVVDEIFQLSPLESRALQYVWRDKTKRTFNFKPDGPPEDGKETQMRSQNFWPANHPVNVEYQQETGQKGIIGLHGYPKSFMDKFLSGELFSVAAAAKPAEVVEEKKPEKVEKTSFNLVLKGFSPEGKIKLIKELKDMLKLGLKEAKDQLESTAKEPLILAKAISKETHQEIYDKLKGLGADIEFI</sequence>
<keyword evidence="2" id="KW-0687">Ribonucleoprotein</keyword>
<dbReference type="PANTHER" id="PTHR45987:SF4">
    <property type="entry name" value="LARGE RIBOSOMAL SUBUNIT PROTEIN BL12M"/>
    <property type="match status" value="1"/>
</dbReference>
<dbReference type="InterPro" id="IPR000206">
    <property type="entry name" value="Ribosomal_bL12"/>
</dbReference>
<protein>
    <recommendedName>
        <fullName evidence="3">Large ribosomal subunit protein bL12 C-terminal domain-containing protein</fullName>
    </recommendedName>
</protein>
<evidence type="ECO:0000259" key="3">
    <source>
        <dbReference type="Pfam" id="PF00542"/>
    </source>
</evidence>